<dbReference type="Pfam" id="PF23233">
    <property type="entry name" value="HAT_Syf1_CNRKL1_N"/>
    <property type="match status" value="1"/>
</dbReference>
<keyword evidence="3" id="KW-0507">mRNA processing</keyword>
<reference evidence="12" key="1">
    <citation type="submission" date="2021-01" db="EMBL/GenBank/DDBJ databases">
        <authorList>
            <person name="Corre E."/>
            <person name="Pelletier E."/>
            <person name="Niang G."/>
            <person name="Scheremetjew M."/>
            <person name="Finn R."/>
            <person name="Kale V."/>
            <person name="Holt S."/>
            <person name="Cochrane G."/>
            <person name="Meng A."/>
            <person name="Brown T."/>
            <person name="Cohen L."/>
        </authorList>
    </citation>
    <scope>NUCLEOTIDE SEQUENCE</scope>
    <source>
        <strain evidence="12">SoJaBio B1-5/56/2</strain>
    </source>
</reference>
<feature type="domain" description="Pre-mRNA-splicing factor Syf1/CRNKL1-like C-terminal HAT-repeats" evidence="10">
    <location>
        <begin position="385"/>
        <end position="770"/>
    </location>
</feature>
<keyword evidence="7" id="KW-0539">Nucleus</keyword>
<keyword evidence="6" id="KW-0508">mRNA splicing</keyword>
<dbReference type="GO" id="GO:0000974">
    <property type="term" value="C:Prp19 complex"/>
    <property type="evidence" value="ECO:0007669"/>
    <property type="project" value="TreeGrafter"/>
</dbReference>
<dbReference type="InterPro" id="IPR045075">
    <property type="entry name" value="Syf1-like"/>
</dbReference>
<protein>
    <recommendedName>
        <fullName evidence="13">Suppressor of forked domain-containing protein</fullName>
    </recommendedName>
</protein>
<evidence type="ECO:0000256" key="3">
    <source>
        <dbReference type="ARBA" id="ARBA00022664"/>
    </source>
</evidence>
<dbReference type="InterPro" id="IPR011990">
    <property type="entry name" value="TPR-like_helical_dom_sf"/>
</dbReference>
<sequence>MVDNSSLELAFEEDVQNNPYSMKSWWRFLEFKQGDPQKERNKLYERALRAIPGSYKLWYHYLQERIDYTKKKRKHRYKSEKWLKNYQTSVSNVNNVFERSLVFMHKMPKIWETYCAFLSQHNDITKTRHTFDRALKSLPITQHDRIWELYLKFARASNVPETTVRVFRRYLQLEPHKAEEFLEYLLSVGYVQEAAEQLLQICGDDEFVSTRDRSKLELWLELCELISKNATKIKNIDVDAVIRFGIRKFTDCVGRLWACLAEFYIRLAQFEKARDVFEEGMASVKTVRDFTLIWEGYTKFLEGLVSASVEKTESDEDDWETDADLLLLRYENLIERRALLLSSVLLRQNPHNVEEWERRARIYQKEEEVAKKLEVFSEAIATVDPMKATGKPHRLWIGYAMVYEKHGDVDHARQILKKATTVNFKSPSHLASIWLYYAELEIRHFRYDEARKLLATATKVPLRKLHHYSKVTSQSLLHKSLPLWLLRADLEESFGTYESAVDIYNQIIELKIVTPELVMTFASFCEENDRFEDAFKAYERGVNLFQFPYSAELWKTYLGKFVERYGNDNIERTRDLFEQVLEHAPNDACHVFYLMYADFEEQYGLARRAMYVYDRATRGVDETSRAVIFTIYIARARELFGVTKTREIYEKAIDVLSAKLVPDFCLKYANLETIVGEIDRARGIFTHGSQYCDPRSRADYWQKWHEFEVKHGNEDTFAEMRRIKRSVQAQYNTHVNLGLDTSNPIVDELAVLQGVAQPGKRRNDQMRALEESLTSDSSNPPLPPTKRARTENEFPAPPVPVQASNPDEIDLGDSDEEDVGAEEVEQLTVPKAVFGGLLNKEEVE</sequence>
<evidence type="ECO:0000259" key="9">
    <source>
        <dbReference type="Pfam" id="PF23220"/>
    </source>
</evidence>
<dbReference type="InterPro" id="IPR055433">
    <property type="entry name" value="HAT_Syf1-like_N"/>
</dbReference>
<dbReference type="SUPFAM" id="SSF48452">
    <property type="entry name" value="TPR-like"/>
    <property type="match status" value="4"/>
</dbReference>
<dbReference type="Gene3D" id="1.25.40.10">
    <property type="entry name" value="Tetratricopeptide repeat domain"/>
    <property type="match status" value="4"/>
</dbReference>
<dbReference type="GO" id="GO:0071014">
    <property type="term" value="C:post-mRNA release spliceosomal complex"/>
    <property type="evidence" value="ECO:0007669"/>
    <property type="project" value="TreeGrafter"/>
</dbReference>
<accession>A0A7S4KII1</accession>
<dbReference type="Pfam" id="PF23220">
    <property type="entry name" value="HAT_Syf1_M"/>
    <property type="match status" value="1"/>
</dbReference>
<evidence type="ECO:0000256" key="2">
    <source>
        <dbReference type="ARBA" id="ARBA00008644"/>
    </source>
</evidence>
<feature type="domain" description="Pre-mRNA-splicing factor Syf1-like N-terminal HAT-repeats" evidence="11">
    <location>
        <begin position="9"/>
        <end position="175"/>
    </location>
</feature>
<dbReference type="FunFam" id="1.25.40.10:FF:000023">
    <property type="entry name" value="Pre-mRNA-splicing factor SYF1"/>
    <property type="match status" value="1"/>
</dbReference>
<dbReference type="SMART" id="SM00386">
    <property type="entry name" value="HAT"/>
    <property type="match status" value="10"/>
</dbReference>
<feature type="domain" description="Pre-mRNA-splicing factor SYF1 central HAT repeats" evidence="9">
    <location>
        <begin position="179"/>
        <end position="383"/>
    </location>
</feature>
<comment type="similarity">
    <text evidence="2">Belongs to the crooked-neck family.</text>
</comment>
<evidence type="ECO:0000256" key="7">
    <source>
        <dbReference type="ARBA" id="ARBA00023242"/>
    </source>
</evidence>
<dbReference type="InterPro" id="IPR056350">
    <property type="entry name" value="HAT_Syf1_central"/>
</dbReference>
<feature type="compositionally biased region" description="Acidic residues" evidence="8">
    <location>
        <begin position="807"/>
        <end position="825"/>
    </location>
</feature>
<dbReference type="InterPro" id="IPR003107">
    <property type="entry name" value="HAT"/>
</dbReference>
<evidence type="ECO:0000256" key="5">
    <source>
        <dbReference type="ARBA" id="ARBA00022737"/>
    </source>
</evidence>
<name>A0A7S4KII1_9EUKA</name>
<gene>
    <name evidence="12" type="ORF">NAES01612_LOCUS7278</name>
</gene>
<dbReference type="InterPro" id="IPR055430">
    <property type="entry name" value="HAT_Syf1_CNRKL1_C"/>
</dbReference>
<keyword evidence="4" id="KW-0747">Spliceosome</keyword>
<dbReference type="GO" id="GO:0000349">
    <property type="term" value="P:generation of catalytic spliceosome for first transesterification step"/>
    <property type="evidence" value="ECO:0007669"/>
    <property type="project" value="TreeGrafter"/>
</dbReference>
<organism evidence="12">
    <name type="scientific">Paramoeba aestuarina</name>
    <dbReference type="NCBI Taxonomy" id="180227"/>
    <lineage>
        <taxon>Eukaryota</taxon>
        <taxon>Amoebozoa</taxon>
        <taxon>Discosea</taxon>
        <taxon>Flabellinia</taxon>
        <taxon>Dactylopodida</taxon>
        <taxon>Paramoebidae</taxon>
        <taxon>Paramoeba</taxon>
    </lineage>
</organism>
<feature type="region of interest" description="Disordered" evidence="8">
    <location>
        <begin position="770"/>
        <end position="827"/>
    </location>
</feature>
<evidence type="ECO:0008006" key="13">
    <source>
        <dbReference type="Google" id="ProtNLM"/>
    </source>
</evidence>
<evidence type="ECO:0000256" key="4">
    <source>
        <dbReference type="ARBA" id="ARBA00022728"/>
    </source>
</evidence>
<evidence type="ECO:0000259" key="11">
    <source>
        <dbReference type="Pfam" id="PF23233"/>
    </source>
</evidence>
<dbReference type="Pfam" id="PF23231">
    <property type="entry name" value="HAT_Syf1_CNRKL1_C"/>
    <property type="match status" value="1"/>
</dbReference>
<dbReference type="GO" id="GO:0071007">
    <property type="term" value="C:U2-type catalytic step 2 spliceosome"/>
    <property type="evidence" value="ECO:0007669"/>
    <property type="project" value="TreeGrafter"/>
</dbReference>
<evidence type="ECO:0000256" key="6">
    <source>
        <dbReference type="ARBA" id="ARBA00023187"/>
    </source>
</evidence>
<evidence type="ECO:0000256" key="1">
    <source>
        <dbReference type="ARBA" id="ARBA00004123"/>
    </source>
</evidence>
<keyword evidence="5" id="KW-0677">Repeat</keyword>
<dbReference type="FunFam" id="1.25.40.10:FF:000137">
    <property type="entry name" value="Pre-mRNA-splicing factor syf1"/>
    <property type="match status" value="1"/>
</dbReference>
<evidence type="ECO:0000313" key="12">
    <source>
        <dbReference type="EMBL" id="CAE2296133.1"/>
    </source>
</evidence>
<dbReference type="AlphaFoldDB" id="A0A7S4KII1"/>
<proteinExistence type="inferred from homology"/>
<dbReference type="PANTHER" id="PTHR11246:SF5">
    <property type="entry name" value="PRE-MRNA-SPLICING FACTOR SYF1"/>
    <property type="match status" value="1"/>
</dbReference>
<dbReference type="EMBL" id="HBKR01010929">
    <property type="protein sequence ID" value="CAE2296133.1"/>
    <property type="molecule type" value="Transcribed_RNA"/>
</dbReference>
<dbReference type="PANTHER" id="PTHR11246">
    <property type="entry name" value="PRE-MRNA SPLICING FACTOR"/>
    <property type="match status" value="1"/>
</dbReference>
<evidence type="ECO:0000256" key="8">
    <source>
        <dbReference type="SAM" id="MobiDB-lite"/>
    </source>
</evidence>
<comment type="subcellular location">
    <subcellularLocation>
        <location evidence="1">Nucleus</location>
    </subcellularLocation>
</comment>
<evidence type="ECO:0000259" key="10">
    <source>
        <dbReference type="Pfam" id="PF23231"/>
    </source>
</evidence>